<feature type="domain" description="Glycosyl transferase family 1" evidence="2">
    <location>
        <begin position="1176"/>
        <end position="1343"/>
    </location>
</feature>
<dbReference type="SUPFAM" id="SSF53756">
    <property type="entry name" value="UDP-Glycosyltransferase/glycogen phosphorylase"/>
    <property type="match status" value="1"/>
</dbReference>
<reference evidence="5" key="1">
    <citation type="submission" date="2019-10" db="EMBL/GenBank/DDBJ databases">
        <title>Draft genome sequece of Microseira wollei NIES-4236.</title>
        <authorList>
            <person name="Yamaguchi H."/>
            <person name="Suzuki S."/>
            <person name="Kawachi M."/>
        </authorList>
    </citation>
    <scope>NUCLEOTIDE SEQUENCE</scope>
    <source>
        <strain evidence="5">NIES-4236</strain>
    </source>
</reference>
<dbReference type="CDD" id="cd03801">
    <property type="entry name" value="GT4_PimA-like"/>
    <property type="match status" value="1"/>
</dbReference>
<dbReference type="Proteomes" id="UP001050975">
    <property type="component" value="Unassembled WGS sequence"/>
</dbReference>
<dbReference type="Gene3D" id="3.90.550.10">
    <property type="entry name" value="Spore Coat Polysaccharide Biosynthesis Protein SpsA, Chain A"/>
    <property type="match status" value="2"/>
</dbReference>
<gene>
    <name evidence="5" type="ORF">MiSe_19200</name>
</gene>
<dbReference type="InterPro" id="IPR001296">
    <property type="entry name" value="Glyco_trans_1"/>
</dbReference>
<dbReference type="SUPFAM" id="SSF57997">
    <property type="entry name" value="Tropomyosin"/>
    <property type="match status" value="1"/>
</dbReference>
<dbReference type="PANTHER" id="PTHR43179:SF7">
    <property type="entry name" value="RHAMNOSYLTRANSFERASE WBBL"/>
    <property type="match status" value="1"/>
</dbReference>
<dbReference type="InterPro" id="IPR001173">
    <property type="entry name" value="Glyco_trans_2-like"/>
</dbReference>
<dbReference type="PANTHER" id="PTHR43179">
    <property type="entry name" value="RHAMNOSYLTRANSFERASE WBBL"/>
    <property type="match status" value="1"/>
</dbReference>
<dbReference type="Pfam" id="PF13439">
    <property type="entry name" value="Glyco_transf_4"/>
    <property type="match status" value="1"/>
</dbReference>
<keyword evidence="5" id="KW-0808">Transferase</keyword>
<name>A0AAV3XCN5_9CYAN</name>
<evidence type="ECO:0000259" key="2">
    <source>
        <dbReference type="Pfam" id="PF00534"/>
    </source>
</evidence>
<dbReference type="CDD" id="cd04186">
    <property type="entry name" value="GT_2_like_c"/>
    <property type="match status" value="1"/>
</dbReference>
<dbReference type="InterPro" id="IPR029044">
    <property type="entry name" value="Nucleotide-diphossugar_trans"/>
</dbReference>
<evidence type="ECO:0000259" key="4">
    <source>
        <dbReference type="Pfam" id="PF13439"/>
    </source>
</evidence>
<evidence type="ECO:0000313" key="6">
    <source>
        <dbReference type="Proteomes" id="UP001050975"/>
    </source>
</evidence>
<sequence length="1371" mass="153830">MQIETELGTTQGQLNAKETTLQAALAKLVQIETELGTTQGQLNAKETTLQAALAKLVQVETELGTTQGQLDKAQTQLNIAQAELERSQTELSHTRTENAALAAEIAAMKYSKFWELRQKYLALKRRLRYLIKPFIFAIDFPTSWNIANGNFQICGWCCNTQNTQSNIQSIRARVGEQIFPGNYGMARSDVAAAYREIKGAEASGFAIPVSLNSGKHNLVLEALTEPGKWQRFASYSLVISPLSAAIDAPKDWEQKSGTILFSGWCCHPQQKIEQLVLCVGDISVECAYGNYRPDVGKAYPDWQDSAASGWEANAAIPPGSWQVLLKATLENGEVALFQAPLPLIVRRDLALENWKNQLQTATRFVEVVRKKIYERRIRLGGRLLPNPGEIPRLVRKIISLYREQQSKTELATPGFNIPQPIEPYSAWLQVNQWNQTAEAYLLARLNTCRGTLPKISVVMPVYNTPVEFLERAIASVTNQVYQNWELCIADDYSSNPDIPKLLQKWLTKDNRIRVIYLPKNGNISAATNSAASLATGDYLVFLDHDDELTPDALGEVALYLAENPETDFLYSDDDKIDTNGQRYAPQFKPDWSPELLLSYMYFSHLCAVKRNLFETLGGMRVGFEGSQDYDFALRATEKTNKIAHLPLVLYHWRATPGSTAITGAAKPKSFIAGEKAVQEALQRRGIKGTAYQPEWALRLGLGLYSHKFPDTGPSVAIVIPTKNQVSLLQNCLTSLEKTTYQNYQVVVVDNESDEAETLAYLEQIPHRVLKVKNPDGKFNFAAINNRAAEQFETDYLLFLNNDTQVISPDWLSQMIGYAQIEGVGAVGARLLFPDGRVQHAGVIHGMHHGLAGHAFKLINKDDGGYLSYAKVTRNYSAVTAACLLTPRQLFLELGGFDKIEFAVAYNDADYGYRLLEKGYRSVYCPTAEFIHYEGSTRGFSDNPKERANYRQKYGKKVDCFYSPHLSLENEQVQIQARRIFTGDIPTLKILMCSNDLNFTGAPLHQYEIAVNLAKKGAIKPIAFCVNEGPLREVYQQQGIEVIVREHPLANIYTRGAYDEALQKLGEEIKQLDIDLIYANTLNNFFMVDCAKKIGIPCVWNLHESEPWQTYFNHFGAEIASRALECFAYPYQIVFVADATRDSYLPLNTQHNFTVIHNGLDIERLDAAAPGWTKLDARKSLEVEPEDVVILLLGTVCDRKGQQDLVRALSHLPQQHHTNIRCFIVGDRPNYYSRQLAKLAAELPSSLQRRLTIVPETADTARYYQAADIFVCTSRIESYPRVILEAMAYNLPIITTPVFGIKEQVRPGVNGIFYPPGNAAELASAIASLLNNKSLREQMAQNSRYVLQSLTTFDEMTQAYAQIFREAYLSQK</sequence>
<dbReference type="GO" id="GO:0016757">
    <property type="term" value="F:glycosyltransferase activity"/>
    <property type="evidence" value="ECO:0007669"/>
    <property type="project" value="InterPro"/>
</dbReference>
<dbReference type="SUPFAM" id="SSF53448">
    <property type="entry name" value="Nucleotide-diphospho-sugar transferases"/>
    <property type="match status" value="2"/>
</dbReference>
<feature type="coiled-coil region" evidence="1">
    <location>
        <begin position="14"/>
        <end position="104"/>
    </location>
</feature>
<dbReference type="Pfam" id="PF00535">
    <property type="entry name" value="Glycos_transf_2"/>
    <property type="match status" value="2"/>
</dbReference>
<evidence type="ECO:0000256" key="1">
    <source>
        <dbReference type="SAM" id="Coils"/>
    </source>
</evidence>
<evidence type="ECO:0000259" key="3">
    <source>
        <dbReference type="Pfam" id="PF00535"/>
    </source>
</evidence>
<comment type="caution">
    <text evidence="5">The sequence shown here is derived from an EMBL/GenBank/DDBJ whole genome shotgun (WGS) entry which is preliminary data.</text>
</comment>
<protein>
    <submittedName>
        <fullName evidence="5">Glycosyl transferase</fullName>
    </submittedName>
</protein>
<dbReference type="Pfam" id="PF00534">
    <property type="entry name" value="Glycos_transf_1"/>
    <property type="match status" value="1"/>
</dbReference>
<evidence type="ECO:0000313" key="5">
    <source>
        <dbReference type="EMBL" id="GET37167.1"/>
    </source>
</evidence>
<feature type="domain" description="Glycosyltransferase 2-like" evidence="3">
    <location>
        <begin position="456"/>
        <end position="594"/>
    </location>
</feature>
<dbReference type="CDD" id="cd04184">
    <property type="entry name" value="GT2_RfbC_Mx_like"/>
    <property type="match status" value="1"/>
</dbReference>
<dbReference type="Gene3D" id="3.40.50.2000">
    <property type="entry name" value="Glycogen Phosphorylase B"/>
    <property type="match status" value="2"/>
</dbReference>
<accession>A0AAV3XCN5</accession>
<keyword evidence="6" id="KW-1185">Reference proteome</keyword>
<feature type="domain" description="Glycosyltransferase 2-like" evidence="3">
    <location>
        <begin position="717"/>
        <end position="836"/>
    </location>
</feature>
<dbReference type="Gene3D" id="1.10.287.1490">
    <property type="match status" value="1"/>
</dbReference>
<dbReference type="EMBL" id="BLAY01000024">
    <property type="protein sequence ID" value="GET37167.1"/>
    <property type="molecule type" value="Genomic_DNA"/>
</dbReference>
<proteinExistence type="predicted"/>
<dbReference type="InterPro" id="IPR028098">
    <property type="entry name" value="Glyco_trans_4-like_N"/>
</dbReference>
<organism evidence="5 6">
    <name type="scientific">Microseira wollei NIES-4236</name>
    <dbReference type="NCBI Taxonomy" id="2530354"/>
    <lineage>
        <taxon>Bacteria</taxon>
        <taxon>Bacillati</taxon>
        <taxon>Cyanobacteriota</taxon>
        <taxon>Cyanophyceae</taxon>
        <taxon>Oscillatoriophycideae</taxon>
        <taxon>Aerosakkonematales</taxon>
        <taxon>Aerosakkonemataceae</taxon>
        <taxon>Microseira</taxon>
    </lineage>
</organism>
<keyword evidence="1" id="KW-0175">Coiled coil</keyword>
<feature type="domain" description="Glycosyltransferase subfamily 4-like N-terminal" evidence="4">
    <location>
        <begin position="1000"/>
        <end position="1163"/>
    </location>
</feature>